<dbReference type="InterPro" id="IPR050362">
    <property type="entry name" value="Cation-dep_OMT"/>
</dbReference>
<evidence type="ECO:0000256" key="2">
    <source>
        <dbReference type="ARBA" id="ARBA00022679"/>
    </source>
</evidence>
<evidence type="ECO:0000313" key="5">
    <source>
        <dbReference type="EMBL" id="AKG04246.1"/>
    </source>
</evidence>
<dbReference type="GO" id="GO:0030488">
    <property type="term" value="P:tRNA methylation"/>
    <property type="evidence" value="ECO:0007669"/>
    <property type="project" value="UniProtKB-UniRule"/>
</dbReference>
<proteinExistence type="inferred from homology"/>
<dbReference type="Gene3D" id="3.40.50.150">
    <property type="entry name" value="Vaccinia Virus protein VP39"/>
    <property type="match status" value="1"/>
</dbReference>
<protein>
    <recommendedName>
        <fullName evidence="4">tRNA 5-hydroxyuridine methyltransferase</fullName>
        <ecNumber evidence="4">2.1.1.-</ecNumber>
    </recommendedName>
    <alternativeName>
        <fullName evidence="4">ho5U methyltransferase</fullName>
    </alternativeName>
</protein>
<name>A0AAC8PQT1_9BACI</name>
<feature type="binding site" evidence="4">
    <location>
        <position position="36"/>
    </location>
    <ligand>
        <name>S-adenosyl-L-methionine</name>
        <dbReference type="ChEBI" id="CHEBI:59789"/>
    </ligand>
</feature>
<accession>A0AAC8PQT1</accession>
<keyword evidence="2 4" id="KW-0808">Transferase</keyword>
<dbReference type="HAMAP" id="MF_02217">
    <property type="entry name" value="TrmR_methyltr"/>
    <property type="match status" value="1"/>
</dbReference>
<feature type="binding site" evidence="4">
    <location>
        <position position="158"/>
    </location>
    <ligand>
        <name>Mg(2+)</name>
        <dbReference type="ChEBI" id="CHEBI:18420"/>
    </ligand>
</feature>
<evidence type="ECO:0000256" key="4">
    <source>
        <dbReference type="HAMAP-Rule" id="MF_02217"/>
    </source>
</evidence>
<dbReference type="GO" id="GO:0016300">
    <property type="term" value="F:tRNA (uridine) methyltransferase activity"/>
    <property type="evidence" value="ECO:0007669"/>
    <property type="project" value="UniProtKB-UniRule"/>
</dbReference>
<dbReference type="KEGG" id="sje:AAV35_005235"/>
<feature type="binding site" evidence="4">
    <location>
        <position position="157"/>
    </location>
    <ligand>
        <name>Mg(2+)</name>
        <dbReference type="ChEBI" id="CHEBI:18420"/>
    </ligand>
</feature>
<organism evidence="5 6">
    <name type="scientific">Salimicrobium jeotgali</name>
    <dbReference type="NCBI Taxonomy" id="1230341"/>
    <lineage>
        <taxon>Bacteria</taxon>
        <taxon>Bacillati</taxon>
        <taxon>Bacillota</taxon>
        <taxon>Bacilli</taxon>
        <taxon>Bacillales</taxon>
        <taxon>Bacillaceae</taxon>
        <taxon>Salimicrobium</taxon>
    </lineage>
</organism>
<feature type="binding site" evidence="4">
    <location>
        <position position="83"/>
    </location>
    <ligand>
        <name>S-adenosyl-L-methionine</name>
        <dbReference type="ChEBI" id="CHEBI:59789"/>
    </ligand>
</feature>
<feature type="binding site" evidence="4">
    <location>
        <begin position="111"/>
        <end position="112"/>
    </location>
    <ligand>
        <name>S-adenosyl-L-methionine</name>
        <dbReference type="ChEBI" id="CHEBI:59789"/>
    </ligand>
</feature>
<keyword evidence="4" id="KW-0479">Metal-binding</keyword>
<dbReference type="PROSITE" id="PS51682">
    <property type="entry name" value="SAM_OMT_I"/>
    <property type="match status" value="1"/>
</dbReference>
<gene>
    <name evidence="4" type="primary">trmR</name>
    <name evidence="5" type="ORF">AAV35_005235</name>
</gene>
<dbReference type="InterPro" id="IPR029063">
    <property type="entry name" value="SAM-dependent_MTases_sf"/>
</dbReference>
<feature type="binding site" evidence="4">
    <location>
        <position position="66"/>
    </location>
    <ligand>
        <name>S-adenosyl-L-methionine</name>
        <dbReference type="ChEBI" id="CHEBI:59789"/>
    </ligand>
</feature>
<dbReference type="Pfam" id="PF01596">
    <property type="entry name" value="Methyltransf_3"/>
    <property type="match status" value="1"/>
</dbReference>
<evidence type="ECO:0000256" key="3">
    <source>
        <dbReference type="ARBA" id="ARBA00022691"/>
    </source>
</evidence>
<keyword evidence="3 4" id="KW-0949">S-adenosyl-L-methionine</keyword>
<comment type="function">
    <text evidence="4">Catalyzes the methylation of 5-hydroxyuridine (ho5U) to form 5-methoxyuridine (mo5U) at position 34 in tRNAs.</text>
</comment>
<dbReference type="PANTHER" id="PTHR10509">
    <property type="entry name" value="O-METHYLTRANSFERASE-RELATED"/>
    <property type="match status" value="1"/>
</dbReference>
<dbReference type="GO" id="GO:0000287">
    <property type="term" value="F:magnesium ion binding"/>
    <property type="evidence" value="ECO:0007669"/>
    <property type="project" value="UniProtKB-UniRule"/>
</dbReference>
<dbReference type="EC" id="2.1.1.-" evidence="4"/>
<evidence type="ECO:0000313" key="6">
    <source>
        <dbReference type="Proteomes" id="UP000092654"/>
    </source>
</evidence>
<dbReference type="AlphaFoldDB" id="A0AAC8PQT1"/>
<dbReference type="Proteomes" id="UP000092654">
    <property type="component" value="Chromosome"/>
</dbReference>
<keyword evidence="1 4" id="KW-0489">Methyltransferase</keyword>
<dbReference type="CDD" id="cd02440">
    <property type="entry name" value="AdoMet_MTases"/>
    <property type="match status" value="1"/>
</dbReference>
<evidence type="ECO:0000256" key="1">
    <source>
        <dbReference type="ARBA" id="ARBA00022603"/>
    </source>
</evidence>
<dbReference type="GO" id="GO:0008757">
    <property type="term" value="F:S-adenosylmethionine-dependent methyltransferase activity"/>
    <property type="evidence" value="ECO:0007669"/>
    <property type="project" value="TreeGrafter"/>
</dbReference>
<dbReference type="PANTHER" id="PTHR10509:SF14">
    <property type="entry name" value="CAFFEOYL-COA O-METHYLTRANSFERASE 3-RELATED"/>
    <property type="match status" value="1"/>
</dbReference>
<sequence>MSMNNDNEYIRGLLPDSEGHIREMEEYAAENHVPIMEKDSIHFLRQMIRLQKPSVILEIGTAIGYSAIQMAEAFPGVRVVSVERDAGRYEEAMENRKKSPCGADLILYHGDALEMKDVVQKEGPFDLLFIDAAKGQYKRFFELYTPLLREEGVIVTDNVLFKGLVADPDNADKRFGKIAGKIRSFNDWLMQLEDYETSIVPSGDGVAITTRKHRRSMRGENFSDER</sequence>
<keyword evidence="4" id="KW-0460">Magnesium</keyword>
<feature type="binding site" evidence="4">
    <location>
        <position position="131"/>
    </location>
    <ligand>
        <name>S-adenosyl-L-methionine</name>
        <dbReference type="ChEBI" id="CHEBI:59789"/>
    </ligand>
</feature>
<dbReference type="GO" id="GO:0008171">
    <property type="term" value="F:O-methyltransferase activity"/>
    <property type="evidence" value="ECO:0007669"/>
    <property type="project" value="InterPro"/>
</dbReference>
<dbReference type="RefSeq" id="WP_040609192.1">
    <property type="nucleotide sequence ID" value="NZ_AMPQ01000004.1"/>
</dbReference>
<dbReference type="InterPro" id="IPR002935">
    <property type="entry name" value="SAM_O-MeTrfase"/>
</dbReference>
<reference evidence="6" key="1">
    <citation type="submission" date="2015-06" db="EMBL/GenBank/DDBJ databases">
        <title>Salimicrobium jeotgali MJ3, isolated from Myulchi jeot, a traditional Korean fermented seafood.</title>
        <authorList>
            <person name="Kim K.H."/>
            <person name="Jeon C.O."/>
            <person name="Jin H.M."/>
        </authorList>
    </citation>
    <scope>NUCLEOTIDE SEQUENCE [LARGE SCALE GENOMIC DNA]</scope>
    <source>
        <strain evidence="6">MJ3</strain>
    </source>
</reference>
<dbReference type="SUPFAM" id="SSF53335">
    <property type="entry name" value="S-adenosyl-L-methionine-dependent methyltransferases"/>
    <property type="match status" value="1"/>
</dbReference>
<comment type="catalytic activity">
    <reaction evidence="4">
        <text>5-hydroxyuridine(34) in tRNA + S-adenosyl-L-methionine = 5-methoxyuridine(34) in tRNA + S-adenosyl-L-homocysteine + H(+)</text>
        <dbReference type="Rhea" id="RHEA:60524"/>
        <dbReference type="Rhea" id="RHEA-COMP:13381"/>
        <dbReference type="Rhea" id="RHEA-COMP:15591"/>
        <dbReference type="ChEBI" id="CHEBI:15378"/>
        <dbReference type="ChEBI" id="CHEBI:57856"/>
        <dbReference type="ChEBI" id="CHEBI:59789"/>
        <dbReference type="ChEBI" id="CHEBI:136877"/>
        <dbReference type="ChEBI" id="CHEBI:143860"/>
    </reaction>
</comment>
<keyword evidence="4" id="KW-0819">tRNA processing</keyword>
<dbReference type="EMBL" id="CP011361">
    <property type="protein sequence ID" value="AKG04246.1"/>
    <property type="molecule type" value="Genomic_DNA"/>
</dbReference>
<feature type="binding site" evidence="4">
    <location>
        <position position="131"/>
    </location>
    <ligand>
        <name>Mg(2+)</name>
        <dbReference type="ChEBI" id="CHEBI:18420"/>
    </ligand>
</feature>
<comment type="subunit">
    <text evidence="4">Homodimer.</text>
</comment>
<dbReference type="InterPro" id="IPR043675">
    <property type="entry name" value="TrmR_methyltr"/>
</dbReference>
<comment type="similarity">
    <text evidence="4">Belongs to the class I-like SAM-binding methyltransferase superfamily. Cation-dependent O-methyltransferase family.</text>
</comment>